<sequence>MEGESAKVLHRELSEQLSKVKKLEAEIVPLRKSSKTVEVIEEEKRSLENQLNLMKDLETELNNVQIQKQVLEDERQSWASLLDPDNGNTEFDSPEAIAKALVQARIENTSLLERIGKVQEEIVERDEVISSYDAEKSKLIEELKQAKAAINSTSTGSNAPDSRTKARLERQRALALKEVDYLRAQLKAMDDEESTMDVELNTNRYDQQKTEHIAKLESLLTEHREELHNLQNELTKLEEEKATANTGSSVGSDETRGTKRPAEDSASNERLSVLARKNRSLQDSLAKNEQAQEMLKRELEAVKKHLTSLQSSSRVRVLELRNNPTAEHEKVKQSTLNTLKAENRDLLAQLRGKHHHLKVVPLSSIESVKLEMKEMERTVFEKEKRMRRLKEIWTAKSSEFREAVASLLGYKLDFLPNGRVRVTSMFHLSSAYRHGTDDADAGAKGPSDGENNSIIFDGENGTMKISGGPNSQFAMEIRNLIKFWVEERKDIPCFLAAMTLDFYDKTTRAAR</sequence>
<dbReference type="Gene3D" id="6.10.250.90">
    <property type="match status" value="1"/>
</dbReference>
<dbReference type="GO" id="GO:0051301">
    <property type="term" value="P:cell division"/>
    <property type="evidence" value="ECO:0007669"/>
    <property type="project" value="UniProtKB-KW"/>
</dbReference>
<dbReference type="AlphaFoldDB" id="A0A167XIE7"/>
<dbReference type="PANTHER" id="PTHR23168">
    <property type="entry name" value="MITOTIC SPINDLE ASSEMBLY CHECKPOINT PROTEIN MAD1 MITOTIC ARREST DEFICIENT-LIKE PROTEIN 1"/>
    <property type="match status" value="1"/>
</dbReference>
<dbReference type="PANTHER" id="PTHR23168:SF0">
    <property type="entry name" value="MITOTIC SPINDLE ASSEMBLY CHECKPOINT PROTEIN MAD1"/>
    <property type="match status" value="1"/>
</dbReference>
<dbReference type="EMBL" id="AZGZ01000018">
    <property type="protein sequence ID" value="KZZ90122.1"/>
    <property type="molecule type" value="Genomic_DNA"/>
</dbReference>
<evidence type="ECO:0000256" key="9">
    <source>
        <dbReference type="SAM" id="MobiDB-lite"/>
    </source>
</evidence>
<feature type="coiled-coil region" evidence="8">
    <location>
        <begin position="6"/>
        <end position="74"/>
    </location>
</feature>
<feature type="coiled-coil region" evidence="8">
    <location>
        <begin position="274"/>
        <end position="305"/>
    </location>
</feature>
<evidence type="ECO:0000256" key="5">
    <source>
        <dbReference type="ARBA" id="ARBA00022776"/>
    </source>
</evidence>
<evidence type="ECO:0000256" key="8">
    <source>
        <dbReference type="SAM" id="Coils"/>
    </source>
</evidence>
<dbReference type="GO" id="GO:0072686">
    <property type="term" value="C:mitotic spindle"/>
    <property type="evidence" value="ECO:0007669"/>
    <property type="project" value="TreeGrafter"/>
</dbReference>
<keyword evidence="6" id="KW-0539">Nucleus</keyword>
<reference evidence="10 11" key="1">
    <citation type="journal article" date="2016" name="Genome Biol. Evol.">
        <title>Divergent and convergent evolution of fungal pathogenicity.</title>
        <authorList>
            <person name="Shang Y."/>
            <person name="Xiao G."/>
            <person name="Zheng P."/>
            <person name="Cen K."/>
            <person name="Zhan S."/>
            <person name="Wang C."/>
        </authorList>
    </citation>
    <scope>NUCLEOTIDE SEQUENCE [LARGE SCALE GENOMIC DNA]</scope>
    <source>
        <strain evidence="10 11">ARSEF 7405</strain>
    </source>
</reference>
<protein>
    <recommendedName>
        <fullName evidence="3">Spindle assembly checkpoint component MAD1</fullName>
    </recommendedName>
</protein>
<comment type="subcellular location">
    <subcellularLocation>
        <location evidence="1">Nucleus</location>
    </subcellularLocation>
</comment>
<dbReference type="FunFam" id="1.20.5.170:FF:000074">
    <property type="entry name" value="Spindle assembly checkpoint component"/>
    <property type="match status" value="1"/>
</dbReference>
<dbReference type="Proteomes" id="UP000242877">
    <property type="component" value="Unassembled WGS sequence"/>
</dbReference>
<feature type="coiled-coil region" evidence="8">
    <location>
        <begin position="365"/>
        <end position="392"/>
    </location>
</feature>
<evidence type="ECO:0000256" key="7">
    <source>
        <dbReference type="ARBA" id="ARBA00023306"/>
    </source>
</evidence>
<dbReference type="Pfam" id="PF05557">
    <property type="entry name" value="MAD"/>
    <property type="match status" value="1"/>
</dbReference>
<dbReference type="GO" id="GO:0005635">
    <property type="term" value="C:nuclear envelope"/>
    <property type="evidence" value="ECO:0007669"/>
    <property type="project" value="TreeGrafter"/>
</dbReference>
<proteinExistence type="inferred from homology"/>
<keyword evidence="7" id="KW-0131">Cell cycle</keyword>
<evidence type="ECO:0000256" key="6">
    <source>
        <dbReference type="ARBA" id="ARBA00023242"/>
    </source>
</evidence>
<gene>
    <name evidence="10" type="ORF">AAP_04072</name>
</gene>
<keyword evidence="4" id="KW-0132">Cell division</keyword>
<evidence type="ECO:0000256" key="4">
    <source>
        <dbReference type="ARBA" id="ARBA00022618"/>
    </source>
</evidence>
<keyword evidence="8" id="KW-0175">Coiled coil</keyword>
<dbReference type="InterPro" id="IPR008672">
    <property type="entry name" value="Mad1"/>
</dbReference>
<feature type="compositionally biased region" description="Basic and acidic residues" evidence="9">
    <location>
        <begin position="253"/>
        <end position="263"/>
    </location>
</feature>
<dbReference type="Gene3D" id="3.30.457.60">
    <property type="match status" value="1"/>
</dbReference>
<name>A0A167XIE7_9EURO</name>
<evidence type="ECO:0000256" key="2">
    <source>
        <dbReference type="ARBA" id="ARBA00008029"/>
    </source>
</evidence>
<dbReference type="GO" id="GO:0007094">
    <property type="term" value="P:mitotic spindle assembly checkpoint signaling"/>
    <property type="evidence" value="ECO:0007669"/>
    <property type="project" value="InterPro"/>
</dbReference>
<evidence type="ECO:0000256" key="3">
    <source>
        <dbReference type="ARBA" id="ARBA00022019"/>
    </source>
</evidence>
<dbReference type="Gene3D" id="1.20.5.170">
    <property type="match status" value="1"/>
</dbReference>
<comment type="caution">
    <text evidence="10">The sequence shown here is derived from an EMBL/GenBank/DDBJ whole genome shotgun (WGS) entry which is preliminary data.</text>
</comment>
<dbReference type="VEuPathDB" id="FungiDB:AAP_04072"/>
<dbReference type="GO" id="GO:0051315">
    <property type="term" value="P:attachment of mitotic spindle microtubules to kinetochore"/>
    <property type="evidence" value="ECO:0007669"/>
    <property type="project" value="TreeGrafter"/>
</dbReference>
<feature type="coiled-coil region" evidence="8">
    <location>
        <begin position="101"/>
        <end position="185"/>
    </location>
</feature>
<dbReference type="OrthoDB" id="331602at2759"/>
<feature type="region of interest" description="Disordered" evidence="9">
    <location>
        <begin position="235"/>
        <end position="270"/>
    </location>
</feature>
<keyword evidence="5" id="KW-0498">Mitosis</keyword>
<evidence type="ECO:0000313" key="11">
    <source>
        <dbReference type="Proteomes" id="UP000242877"/>
    </source>
</evidence>
<evidence type="ECO:0000256" key="1">
    <source>
        <dbReference type="ARBA" id="ARBA00004123"/>
    </source>
</evidence>
<accession>A0A167XIE7</accession>
<evidence type="ECO:0000313" key="10">
    <source>
        <dbReference type="EMBL" id="KZZ90122.1"/>
    </source>
</evidence>
<dbReference type="GO" id="GO:0000776">
    <property type="term" value="C:kinetochore"/>
    <property type="evidence" value="ECO:0007669"/>
    <property type="project" value="TreeGrafter"/>
</dbReference>
<organism evidence="10 11">
    <name type="scientific">Ascosphaera apis ARSEF 7405</name>
    <dbReference type="NCBI Taxonomy" id="392613"/>
    <lineage>
        <taxon>Eukaryota</taxon>
        <taxon>Fungi</taxon>
        <taxon>Dikarya</taxon>
        <taxon>Ascomycota</taxon>
        <taxon>Pezizomycotina</taxon>
        <taxon>Eurotiomycetes</taxon>
        <taxon>Eurotiomycetidae</taxon>
        <taxon>Onygenales</taxon>
        <taxon>Ascosphaeraceae</taxon>
        <taxon>Ascosphaera</taxon>
    </lineage>
</organism>
<keyword evidence="11" id="KW-1185">Reference proteome</keyword>
<feature type="compositionally biased region" description="Polar residues" evidence="9">
    <location>
        <begin position="243"/>
        <end position="252"/>
    </location>
</feature>
<comment type="similarity">
    <text evidence="2">Belongs to the MAD1 family.</text>
</comment>
<dbReference type="SUPFAM" id="SSF75704">
    <property type="entry name" value="Mitotic arrest deficient-like 1, Mad1"/>
    <property type="match status" value="1"/>
</dbReference>